<organism evidence="1 2">
    <name type="scientific">Christiangramia antarctica</name>
    <dbReference type="NCBI Taxonomy" id="2058158"/>
    <lineage>
        <taxon>Bacteria</taxon>
        <taxon>Pseudomonadati</taxon>
        <taxon>Bacteroidota</taxon>
        <taxon>Flavobacteriia</taxon>
        <taxon>Flavobacteriales</taxon>
        <taxon>Flavobacteriaceae</taxon>
        <taxon>Christiangramia</taxon>
    </lineage>
</organism>
<accession>A0ABW5WYK7</accession>
<name>A0ABW5WYK7_9FLAO</name>
<evidence type="ECO:0000313" key="1">
    <source>
        <dbReference type="EMBL" id="MFD2831901.1"/>
    </source>
</evidence>
<gene>
    <name evidence="1" type="ORF">ACFSYS_01285</name>
</gene>
<dbReference type="EMBL" id="JBHUOJ010000004">
    <property type="protein sequence ID" value="MFD2831901.1"/>
    <property type="molecule type" value="Genomic_DNA"/>
</dbReference>
<keyword evidence="2" id="KW-1185">Reference proteome</keyword>
<proteinExistence type="predicted"/>
<sequence length="154" mass="17947">MMKRIIAILICVIFLYSCSGENLYEFKDLTAEDDYIYSVYIYPKNEGQPFSYKIVHYQTNGYNEIISRTMSTSVNNRNQNELYSVKGYRQNGIKFYPEENIGKIYFLLSEVGPYDGYIGYPIFQYITDGEKSVNVGFDFQTNTRVIQEDISEGN</sequence>
<protein>
    <submittedName>
        <fullName evidence="1">Uncharacterized protein</fullName>
    </submittedName>
</protein>
<dbReference type="Proteomes" id="UP001597438">
    <property type="component" value="Unassembled WGS sequence"/>
</dbReference>
<dbReference type="PROSITE" id="PS51257">
    <property type="entry name" value="PROKAR_LIPOPROTEIN"/>
    <property type="match status" value="1"/>
</dbReference>
<reference evidence="2" key="1">
    <citation type="journal article" date="2019" name="Int. J. Syst. Evol. Microbiol.">
        <title>The Global Catalogue of Microorganisms (GCM) 10K type strain sequencing project: providing services to taxonomists for standard genome sequencing and annotation.</title>
        <authorList>
            <consortium name="The Broad Institute Genomics Platform"/>
            <consortium name="The Broad Institute Genome Sequencing Center for Infectious Disease"/>
            <person name="Wu L."/>
            <person name="Ma J."/>
        </authorList>
    </citation>
    <scope>NUCLEOTIDE SEQUENCE [LARGE SCALE GENOMIC DNA]</scope>
    <source>
        <strain evidence="2">KCTC 52925</strain>
    </source>
</reference>
<evidence type="ECO:0000313" key="2">
    <source>
        <dbReference type="Proteomes" id="UP001597438"/>
    </source>
</evidence>
<comment type="caution">
    <text evidence="1">The sequence shown here is derived from an EMBL/GenBank/DDBJ whole genome shotgun (WGS) entry which is preliminary data.</text>
</comment>